<sequence>MENKKGHPQTAQNTHGDHNDNSAHTQRLVMLAAFKVKPSITTIEARRDLDILMPAARVFELRAMGYDIATIWTHGITERGRKHRIARYVFRQSAS</sequence>
<dbReference type="InterPro" id="IPR055245">
    <property type="entry name" value="HTH_proteobacteria"/>
</dbReference>
<dbReference type="Pfam" id="PF14090">
    <property type="entry name" value="HTH_39"/>
    <property type="match status" value="1"/>
</dbReference>
<evidence type="ECO:0000313" key="4">
    <source>
        <dbReference type="Proteomes" id="UP000483432"/>
    </source>
</evidence>
<dbReference type="AlphaFoldDB" id="A0A7C9JWH1"/>
<organism evidence="3 4">
    <name type="scientific">Sulfuriferula multivorans</name>
    <dbReference type="NCBI Taxonomy" id="1559896"/>
    <lineage>
        <taxon>Bacteria</taxon>
        <taxon>Pseudomonadati</taxon>
        <taxon>Pseudomonadota</taxon>
        <taxon>Betaproteobacteria</taxon>
        <taxon>Nitrosomonadales</taxon>
        <taxon>Sulfuricellaceae</taxon>
        <taxon>Sulfuriferula</taxon>
    </lineage>
</organism>
<feature type="domain" description="Winged helix-turn-helix" evidence="2">
    <location>
        <begin position="25"/>
        <end position="91"/>
    </location>
</feature>
<accession>A0A7C9JWH1</accession>
<feature type="region of interest" description="Disordered" evidence="1">
    <location>
        <begin position="1"/>
        <end position="24"/>
    </location>
</feature>
<protein>
    <recommendedName>
        <fullName evidence="2">Winged helix-turn-helix domain-containing protein</fullName>
    </recommendedName>
</protein>
<name>A0A7C9JWH1_9PROT</name>
<evidence type="ECO:0000259" key="2">
    <source>
        <dbReference type="Pfam" id="PF14090"/>
    </source>
</evidence>
<evidence type="ECO:0000313" key="3">
    <source>
        <dbReference type="EMBL" id="NDP47873.1"/>
    </source>
</evidence>
<gene>
    <name evidence="3" type="ORF">GZ085_05665</name>
</gene>
<dbReference type="Proteomes" id="UP000483432">
    <property type="component" value="Unassembled WGS sequence"/>
</dbReference>
<proteinExistence type="predicted"/>
<evidence type="ECO:0000256" key="1">
    <source>
        <dbReference type="SAM" id="MobiDB-lite"/>
    </source>
</evidence>
<reference evidence="3 4" key="1">
    <citation type="submission" date="2019-09" db="EMBL/GenBank/DDBJ databases">
        <title>H2 Metabolism Revealed by Metagenomic Analysis in Subglacial Sediment of East Antarctica.</title>
        <authorList>
            <person name="Yang Z."/>
            <person name="Zhang Y."/>
            <person name="Lv Y."/>
            <person name="Yan W."/>
            <person name="Xiao X."/>
            <person name="Sun B."/>
            <person name="Ma H."/>
        </authorList>
    </citation>
    <scope>NUCLEOTIDE SEQUENCE [LARGE SCALE GENOMIC DNA]</scope>
    <source>
        <strain evidence="3">Bin2_2</strain>
    </source>
</reference>
<comment type="caution">
    <text evidence="3">The sequence shown here is derived from an EMBL/GenBank/DDBJ whole genome shotgun (WGS) entry which is preliminary data.</text>
</comment>
<dbReference type="EMBL" id="JAAFGW010000063">
    <property type="protein sequence ID" value="NDP47873.1"/>
    <property type="molecule type" value="Genomic_DNA"/>
</dbReference>